<dbReference type="EMBL" id="KN822030">
    <property type="protein sequence ID" value="KIM64200.1"/>
    <property type="molecule type" value="Genomic_DNA"/>
</dbReference>
<feature type="region of interest" description="Disordered" evidence="2">
    <location>
        <begin position="111"/>
        <end position="165"/>
    </location>
</feature>
<feature type="chain" id="PRO_5002163746" description="Yeast cell wall synthesis Kre9/Knh1-like N-terminal domain-containing protein" evidence="3">
    <location>
        <begin position="19"/>
        <end position="198"/>
    </location>
</feature>
<feature type="domain" description="Yeast cell wall synthesis Kre9/Knh1-like N-terminal" evidence="4">
    <location>
        <begin position="26"/>
        <end position="108"/>
    </location>
</feature>
<dbReference type="InParanoid" id="A0A0C3DUB1"/>
<accession>A0A0C3DUB1</accession>
<reference evidence="5 6" key="1">
    <citation type="submission" date="2014-04" db="EMBL/GenBank/DDBJ databases">
        <authorList>
            <consortium name="DOE Joint Genome Institute"/>
            <person name="Kuo A."/>
            <person name="Kohler A."/>
            <person name="Nagy L.G."/>
            <person name="Floudas D."/>
            <person name="Copeland A."/>
            <person name="Barry K.W."/>
            <person name="Cichocki N."/>
            <person name="Veneault-Fourrey C."/>
            <person name="LaButti K."/>
            <person name="Lindquist E.A."/>
            <person name="Lipzen A."/>
            <person name="Lundell T."/>
            <person name="Morin E."/>
            <person name="Murat C."/>
            <person name="Sun H."/>
            <person name="Tunlid A."/>
            <person name="Henrissat B."/>
            <person name="Grigoriev I.V."/>
            <person name="Hibbett D.S."/>
            <person name="Martin F."/>
            <person name="Nordberg H.P."/>
            <person name="Cantor M.N."/>
            <person name="Hua S.X."/>
        </authorList>
    </citation>
    <scope>NUCLEOTIDE SEQUENCE [LARGE SCALE GENOMIC DNA]</scope>
    <source>
        <strain evidence="5 6">Foug A</strain>
    </source>
</reference>
<evidence type="ECO:0000259" key="4">
    <source>
        <dbReference type="Pfam" id="PF10342"/>
    </source>
</evidence>
<gene>
    <name evidence="5" type="ORF">SCLCIDRAFT_1213637</name>
</gene>
<evidence type="ECO:0000313" key="6">
    <source>
        <dbReference type="Proteomes" id="UP000053989"/>
    </source>
</evidence>
<feature type="compositionally biased region" description="Low complexity" evidence="2">
    <location>
        <begin position="112"/>
        <end position="164"/>
    </location>
</feature>
<dbReference type="InterPro" id="IPR018466">
    <property type="entry name" value="Kre9/Knh1-like_N"/>
</dbReference>
<reference evidence="6" key="2">
    <citation type="submission" date="2015-01" db="EMBL/GenBank/DDBJ databases">
        <title>Evolutionary Origins and Diversification of the Mycorrhizal Mutualists.</title>
        <authorList>
            <consortium name="DOE Joint Genome Institute"/>
            <consortium name="Mycorrhizal Genomics Consortium"/>
            <person name="Kohler A."/>
            <person name="Kuo A."/>
            <person name="Nagy L.G."/>
            <person name="Floudas D."/>
            <person name="Copeland A."/>
            <person name="Barry K.W."/>
            <person name="Cichocki N."/>
            <person name="Veneault-Fourrey C."/>
            <person name="LaButti K."/>
            <person name="Lindquist E.A."/>
            <person name="Lipzen A."/>
            <person name="Lundell T."/>
            <person name="Morin E."/>
            <person name="Murat C."/>
            <person name="Riley R."/>
            <person name="Ohm R."/>
            <person name="Sun H."/>
            <person name="Tunlid A."/>
            <person name="Henrissat B."/>
            <person name="Grigoriev I.V."/>
            <person name="Hibbett D.S."/>
            <person name="Martin F."/>
        </authorList>
    </citation>
    <scope>NUCLEOTIDE SEQUENCE [LARGE SCALE GENOMIC DNA]</scope>
    <source>
        <strain evidence="6">Foug A</strain>
    </source>
</reference>
<dbReference type="Pfam" id="PF10342">
    <property type="entry name" value="Kre9_KNH"/>
    <property type="match status" value="1"/>
</dbReference>
<keyword evidence="6" id="KW-1185">Reference proteome</keyword>
<evidence type="ECO:0000313" key="5">
    <source>
        <dbReference type="EMBL" id="KIM64200.1"/>
    </source>
</evidence>
<evidence type="ECO:0000256" key="2">
    <source>
        <dbReference type="SAM" id="MobiDB-lite"/>
    </source>
</evidence>
<dbReference type="OrthoDB" id="5420143at2759"/>
<organism evidence="5 6">
    <name type="scientific">Scleroderma citrinum Foug A</name>
    <dbReference type="NCBI Taxonomy" id="1036808"/>
    <lineage>
        <taxon>Eukaryota</taxon>
        <taxon>Fungi</taxon>
        <taxon>Dikarya</taxon>
        <taxon>Basidiomycota</taxon>
        <taxon>Agaricomycotina</taxon>
        <taxon>Agaricomycetes</taxon>
        <taxon>Agaricomycetidae</taxon>
        <taxon>Boletales</taxon>
        <taxon>Sclerodermatineae</taxon>
        <taxon>Sclerodermataceae</taxon>
        <taxon>Scleroderma</taxon>
    </lineage>
</organism>
<proteinExistence type="predicted"/>
<sequence>MMFAQLFTALLALPLVFALTINPLTEATTGGTVTITWSATSSDPAYFSIELVNPSFHNTFAIANNVETSLGQLTIQLPQVPVDSNYQLEAINPSNVNDVYSTSATFSIGAQTTATSSPTSTAPSSTGTGTATGPTTSNTSTGSASATPSGSGTGTSSTTATPTSFNNSGARSVFSGFGGAWPAAVLVLSCAAGAALLY</sequence>
<dbReference type="HOGENOM" id="CLU_107694_0_0_1"/>
<evidence type="ECO:0000256" key="1">
    <source>
        <dbReference type="ARBA" id="ARBA00022729"/>
    </source>
</evidence>
<protein>
    <recommendedName>
        <fullName evidence="4">Yeast cell wall synthesis Kre9/Knh1-like N-terminal domain-containing protein</fullName>
    </recommendedName>
</protein>
<feature type="signal peptide" evidence="3">
    <location>
        <begin position="1"/>
        <end position="18"/>
    </location>
</feature>
<name>A0A0C3DUB1_9AGAM</name>
<evidence type="ECO:0000256" key="3">
    <source>
        <dbReference type="SAM" id="SignalP"/>
    </source>
</evidence>
<keyword evidence="1 3" id="KW-0732">Signal</keyword>
<dbReference type="Proteomes" id="UP000053989">
    <property type="component" value="Unassembled WGS sequence"/>
</dbReference>
<dbReference type="AlphaFoldDB" id="A0A0C3DUB1"/>